<sequence length="172" mass="19490">MQKVVLTGYMGSGKSVVAAQLAQKLHCDWIDLDQEIEKVAGISIAKLFESKGELYFRKLEHELFIQLLASSESLIISTGGGTPCYYNNHQLLQQTDVASFYLKAAIPTLVSRLQSERSKRPLLANLTEVDLEEYIAKHLFDRNFYYLQSKFVITVDEKTVEQIADEIIGRLT</sequence>
<dbReference type="HAMAP" id="MF_00109">
    <property type="entry name" value="Shikimate_kinase"/>
    <property type="match status" value="1"/>
</dbReference>
<keyword evidence="7" id="KW-0479">Metal-binding</keyword>
<evidence type="ECO:0000256" key="7">
    <source>
        <dbReference type="HAMAP-Rule" id="MF_00109"/>
    </source>
</evidence>
<dbReference type="PANTHER" id="PTHR21087">
    <property type="entry name" value="SHIKIMATE KINASE"/>
    <property type="match status" value="1"/>
</dbReference>
<organism evidence="8 9">
    <name type="scientific">Flavobacterium stagni</name>
    <dbReference type="NCBI Taxonomy" id="2506421"/>
    <lineage>
        <taxon>Bacteria</taxon>
        <taxon>Pseudomonadati</taxon>
        <taxon>Bacteroidota</taxon>
        <taxon>Flavobacteriia</taxon>
        <taxon>Flavobacteriales</taxon>
        <taxon>Flavobacteriaceae</taxon>
        <taxon>Flavobacterium</taxon>
    </lineage>
</organism>
<protein>
    <recommendedName>
        <fullName evidence="7">Shikimate kinase</fullName>
        <shortName evidence="7">SK</shortName>
        <ecNumber evidence="7">2.7.1.71</ecNumber>
    </recommendedName>
</protein>
<evidence type="ECO:0000256" key="3">
    <source>
        <dbReference type="ARBA" id="ARBA00022741"/>
    </source>
</evidence>
<dbReference type="InterPro" id="IPR000623">
    <property type="entry name" value="Shikimate_kinase/TSH1"/>
</dbReference>
<comment type="similarity">
    <text evidence="7">Belongs to the shikimate kinase family.</text>
</comment>
<keyword evidence="2 7" id="KW-0808">Transferase</keyword>
<comment type="subcellular location">
    <subcellularLocation>
        <location evidence="7">Cytoplasm</location>
    </subcellularLocation>
</comment>
<reference evidence="9" key="1">
    <citation type="submission" date="2019-01" db="EMBL/GenBank/DDBJ databases">
        <title>Cytophagaceae bacterium strain CAR-16.</title>
        <authorList>
            <person name="Chen W.-M."/>
        </authorList>
    </citation>
    <scope>NUCLEOTIDE SEQUENCE [LARGE SCALE GENOMIC DNA]</scope>
    <source>
        <strain evidence="9">WWJ-16</strain>
    </source>
</reference>
<comment type="caution">
    <text evidence="7">Lacks conserved residue(s) required for the propagation of feature annotation.</text>
</comment>
<accession>A0A4Q1KA99</accession>
<comment type="caution">
    <text evidence="8">The sequence shown here is derived from an EMBL/GenBank/DDBJ whole genome shotgun (WGS) entry which is preliminary data.</text>
</comment>
<dbReference type="PANTHER" id="PTHR21087:SF16">
    <property type="entry name" value="SHIKIMATE KINASE 1, CHLOROPLASTIC"/>
    <property type="match status" value="1"/>
</dbReference>
<dbReference type="Pfam" id="PF01202">
    <property type="entry name" value="SKI"/>
    <property type="match status" value="1"/>
</dbReference>
<comment type="cofactor">
    <cofactor evidence="7">
        <name>Mg(2+)</name>
        <dbReference type="ChEBI" id="CHEBI:18420"/>
    </cofactor>
    <text evidence="7">Binds 1 Mg(2+) ion per subunit.</text>
</comment>
<dbReference type="EC" id="2.7.1.71" evidence="7"/>
<feature type="binding site" evidence="7">
    <location>
        <position position="142"/>
    </location>
    <ligand>
        <name>substrate</name>
    </ligand>
</feature>
<dbReference type="GO" id="GO:0009073">
    <property type="term" value="P:aromatic amino acid family biosynthetic process"/>
    <property type="evidence" value="ECO:0007669"/>
    <property type="project" value="UniProtKB-KW"/>
</dbReference>
<evidence type="ECO:0000313" key="9">
    <source>
        <dbReference type="Proteomes" id="UP000289857"/>
    </source>
</evidence>
<evidence type="ECO:0000313" key="8">
    <source>
        <dbReference type="EMBL" id="RXR22527.1"/>
    </source>
</evidence>
<name>A0A4Q1KA99_9FLAO</name>
<feature type="binding site" evidence="7">
    <location>
        <position position="33"/>
    </location>
    <ligand>
        <name>substrate</name>
    </ligand>
</feature>
<keyword evidence="7" id="KW-0963">Cytoplasm</keyword>
<gene>
    <name evidence="7" type="primary">aroK</name>
    <name evidence="8" type="ORF">EQG61_08065</name>
</gene>
<dbReference type="OrthoDB" id="9800332at2"/>
<comment type="pathway">
    <text evidence="7">Metabolic intermediate biosynthesis; chorismate biosynthesis; chorismate from D-erythrose 4-phosphate and phosphoenolpyruvate: step 5/7.</text>
</comment>
<dbReference type="RefSeq" id="WP_129461412.1">
    <property type="nucleotide sequence ID" value="NZ_SBKN01000004.1"/>
</dbReference>
<feature type="binding site" evidence="7">
    <location>
        <position position="120"/>
    </location>
    <ligand>
        <name>ATP</name>
        <dbReference type="ChEBI" id="CHEBI:30616"/>
    </ligand>
</feature>
<keyword evidence="6 7" id="KW-0057">Aromatic amino acid biosynthesis</keyword>
<dbReference type="GO" id="GO:0005524">
    <property type="term" value="F:ATP binding"/>
    <property type="evidence" value="ECO:0007669"/>
    <property type="project" value="UniProtKB-UniRule"/>
</dbReference>
<dbReference type="GO" id="GO:0009423">
    <property type="term" value="P:chorismate biosynthetic process"/>
    <property type="evidence" value="ECO:0007669"/>
    <property type="project" value="UniProtKB-UniRule"/>
</dbReference>
<dbReference type="UniPathway" id="UPA00053">
    <property type="reaction ID" value="UER00088"/>
</dbReference>
<evidence type="ECO:0000256" key="4">
    <source>
        <dbReference type="ARBA" id="ARBA00022777"/>
    </source>
</evidence>
<dbReference type="GO" id="GO:0004765">
    <property type="term" value="F:shikimate kinase activity"/>
    <property type="evidence" value="ECO:0007669"/>
    <property type="project" value="UniProtKB-UniRule"/>
</dbReference>
<dbReference type="AlphaFoldDB" id="A0A4Q1KA99"/>
<dbReference type="CDD" id="cd00464">
    <property type="entry name" value="SK"/>
    <property type="match status" value="1"/>
</dbReference>
<dbReference type="GO" id="GO:0000287">
    <property type="term" value="F:magnesium ion binding"/>
    <property type="evidence" value="ECO:0007669"/>
    <property type="project" value="UniProtKB-UniRule"/>
</dbReference>
<comment type="catalytic activity">
    <reaction evidence="7">
        <text>shikimate + ATP = 3-phosphoshikimate + ADP + H(+)</text>
        <dbReference type="Rhea" id="RHEA:13121"/>
        <dbReference type="ChEBI" id="CHEBI:15378"/>
        <dbReference type="ChEBI" id="CHEBI:30616"/>
        <dbReference type="ChEBI" id="CHEBI:36208"/>
        <dbReference type="ChEBI" id="CHEBI:145989"/>
        <dbReference type="ChEBI" id="CHEBI:456216"/>
        <dbReference type="EC" id="2.7.1.71"/>
    </reaction>
</comment>
<proteinExistence type="inferred from homology"/>
<comment type="subunit">
    <text evidence="7">Monomer.</text>
</comment>
<evidence type="ECO:0000256" key="2">
    <source>
        <dbReference type="ARBA" id="ARBA00022679"/>
    </source>
</evidence>
<feature type="binding site" evidence="7">
    <location>
        <begin position="11"/>
        <end position="16"/>
    </location>
    <ligand>
        <name>ATP</name>
        <dbReference type="ChEBI" id="CHEBI:30616"/>
    </ligand>
</feature>
<feature type="binding site" evidence="7">
    <location>
        <position position="80"/>
    </location>
    <ligand>
        <name>substrate</name>
    </ligand>
</feature>
<feature type="binding site" evidence="7">
    <location>
        <position position="57"/>
    </location>
    <ligand>
        <name>substrate</name>
    </ligand>
</feature>
<evidence type="ECO:0000256" key="5">
    <source>
        <dbReference type="ARBA" id="ARBA00022840"/>
    </source>
</evidence>
<dbReference type="PRINTS" id="PR01100">
    <property type="entry name" value="SHIKIMTKNASE"/>
</dbReference>
<keyword evidence="3 7" id="KW-0547">Nucleotide-binding</keyword>
<comment type="function">
    <text evidence="7">Catalyzes the specific phosphorylation of the 3-hydroxyl group of shikimic acid using ATP as a cosubstrate.</text>
</comment>
<evidence type="ECO:0000256" key="6">
    <source>
        <dbReference type="ARBA" id="ARBA00023141"/>
    </source>
</evidence>
<keyword evidence="9" id="KW-1185">Reference proteome</keyword>
<dbReference type="Gene3D" id="3.40.50.300">
    <property type="entry name" value="P-loop containing nucleotide triphosphate hydrolases"/>
    <property type="match status" value="1"/>
</dbReference>
<evidence type="ECO:0000256" key="1">
    <source>
        <dbReference type="ARBA" id="ARBA00022605"/>
    </source>
</evidence>
<keyword evidence="7" id="KW-0460">Magnesium</keyword>
<dbReference type="EMBL" id="SBKN01000004">
    <property type="protein sequence ID" value="RXR22527.1"/>
    <property type="molecule type" value="Genomic_DNA"/>
</dbReference>
<dbReference type="GO" id="GO:0005829">
    <property type="term" value="C:cytosol"/>
    <property type="evidence" value="ECO:0007669"/>
    <property type="project" value="TreeGrafter"/>
</dbReference>
<dbReference type="InterPro" id="IPR027417">
    <property type="entry name" value="P-loop_NTPase"/>
</dbReference>
<dbReference type="Proteomes" id="UP000289857">
    <property type="component" value="Unassembled WGS sequence"/>
</dbReference>
<keyword evidence="5 7" id="KW-0067">ATP-binding</keyword>
<dbReference type="SUPFAM" id="SSF52540">
    <property type="entry name" value="P-loop containing nucleoside triphosphate hydrolases"/>
    <property type="match status" value="1"/>
</dbReference>
<dbReference type="GO" id="GO:0008652">
    <property type="term" value="P:amino acid biosynthetic process"/>
    <property type="evidence" value="ECO:0007669"/>
    <property type="project" value="UniProtKB-KW"/>
</dbReference>
<keyword evidence="4 7" id="KW-0418">Kinase</keyword>
<keyword evidence="1 7" id="KW-0028">Amino-acid biosynthesis</keyword>
<feature type="binding site" evidence="7">
    <location>
        <position position="15"/>
    </location>
    <ligand>
        <name>Mg(2+)</name>
        <dbReference type="ChEBI" id="CHEBI:18420"/>
    </ligand>
</feature>
<dbReference type="InterPro" id="IPR031322">
    <property type="entry name" value="Shikimate/glucono_kinase"/>
</dbReference>